<dbReference type="PROSITE" id="PS50931">
    <property type="entry name" value="HTH_LYSR"/>
    <property type="match status" value="1"/>
</dbReference>
<dbReference type="PRINTS" id="PR00039">
    <property type="entry name" value="HTHLYSR"/>
</dbReference>
<accession>A0ABU1MPK0</accession>
<sequence length="312" mass="33757">MPAPDPLLPNPLFAAQVDWNLLRLFADIVKAGGIGAAARRLNKQQPTISAALKRLEEHAGARLLHRSASGVELTAAGRALYLLCEDMAQAARAAPHRIAQALQQVEGLARIQVVSSIVSPAFDAAIASLHARHPAIRIEIRVSPWRSVLDVLERGEAELGVGTDSGVRAGLTYEPLFTETQQLYCARSSPLYGTRVATMASLREQGFVLTGQDEVDTITYLRQRYRLGTVVTGLAEDIHEALRLIRLGTGIGFLPTLAAAPAVGSGDLWPLLPDDLAPSYPMYLLTRQAPERGTPAQLFLDEITGHLRAREV</sequence>
<dbReference type="InterPro" id="IPR005119">
    <property type="entry name" value="LysR_subst-bd"/>
</dbReference>
<dbReference type="InterPro" id="IPR036388">
    <property type="entry name" value="WH-like_DNA-bd_sf"/>
</dbReference>
<organism evidence="6 7">
    <name type="scientific">Novosphingobium capsulatum</name>
    <dbReference type="NCBI Taxonomy" id="13688"/>
    <lineage>
        <taxon>Bacteria</taxon>
        <taxon>Pseudomonadati</taxon>
        <taxon>Pseudomonadota</taxon>
        <taxon>Alphaproteobacteria</taxon>
        <taxon>Sphingomonadales</taxon>
        <taxon>Sphingomonadaceae</taxon>
        <taxon>Novosphingobium</taxon>
    </lineage>
</organism>
<dbReference type="SUPFAM" id="SSF46785">
    <property type="entry name" value="Winged helix' DNA-binding domain"/>
    <property type="match status" value="1"/>
</dbReference>
<dbReference type="Gene3D" id="1.10.10.10">
    <property type="entry name" value="Winged helix-like DNA-binding domain superfamily/Winged helix DNA-binding domain"/>
    <property type="match status" value="1"/>
</dbReference>
<dbReference type="EMBL" id="JAVDRD010000008">
    <property type="protein sequence ID" value="MDR6512149.1"/>
    <property type="molecule type" value="Genomic_DNA"/>
</dbReference>
<keyword evidence="7" id="KW-1185">Reference proteome</keyword>
<dbReference type="RefSeq" id="WP_309805805.1">
    <property type="nucleotide sequence ID" value="NZ_JAVDRD010000008.1"/>
</dbReference>
<keyword evidence="4" id="KW-0804">Transcription</keyword>
<dbReference type="PANTHER" id="PTHR30419:SF8">
    <property type="entry name" value="NITROGEN ASSIMILATION TRANSCRIPTIONAL ACTIVATOR-RELATED"/>
    <property type="match status" value="1"/>
</dbReference>
<dbReference type="Proteomes" id="UP001184150">
    <property type="component" value="Unassembled WGS sequence"/>
</dbReference>
<comment type="similarity">
    <text evidence="1">Belongs to the LysR transcriptional regulatory family.</text>
</comment>
<dbReference type="InterPro" id="IPR050950">
    <property type="entry name" value="HTH-type_LysR_regulators"/>
</dbReference>
<protein>
    <submittedName>
        <fullName evidence="6">DNA-binding transcriptional LysR family regulator</fullName>
    </submittedName>
</protein>
<reference evidence="6 7" key="1">
    <citation type="submission" date="2023-07" db="EMBL/GenBank/DDBJ databases">
        <title>Sorghum-associated microbial communities from plants grown in Nebraska, USA.</title>
        <authorList>
            <person name="Schachtman D."/>
        </authorList>
    </citation>
    <scope>NUCLEOTIDE SEQUENCE [LARGE SCALE GENOMIC DNA]</scope>
    <source>
        <strain evidence="6 7">DS1027</strain>
    </source>
</reference>
<dbReference type="InterPro" id="IPR000847">
    <property type="entry name" value="LysR_HTH_N"/>
</dbReference>
<dbReference type="SUPFAM" id="SSF53850">
    <property type="entry name" value="Periplasmic binding protein-like II"/>
    <property type="match status" value="1"/>
</dbReference>
<evidence type="ECO:0000259" key="5">
    <source>
        <dbReference type="PROSITE" id="PS50931"/>
    </source>
</evidence>
<evidence type="ECO:0000313" key="6">
    <source>
        <dbReference type="EMBL" id="MDR6512149.1"/>
    </source>
</evidence>
<proteinExistence type="inferred from homology"/>
<name>A0ABU1MPK0_9SPHN</name>
<evidence type="ECO:0000256" key="4">
    <source>
        <dbReference type="ARBA" id="ARBA00023163"/>
    </source>
</evidence>
<dbReference type="InterPro" id="IPR036390">
    <property type="entry name" value="WH_DNA-bd_sf"/>
</dbReference>
<comment type="caution">
    <text evidence="6">The sequence shown here is derived from an EMBL/GenBank/DDBJ whole genome shotgun (WGS) entry which is preliminary data.</text>
</comment>
<dbReference type="Gene3D" id="3.40.190.290">
    <property type="match status" value="1"/>
</dbReference>
<dbReference type="Pfam" id="PF00126">
    <property type="entry name" value="HTH_1"/>
    <property type="match status" value="1"/>
</dbReference>
<dbReference type="Pfam" id="PF03466">
    <property type="entry name" value="LysR_substrate"/>
    <property type="match status" value="1"/>
</dbReference>
<evidence type="ECO:0000256" key="3">
    <source>
        <dbReference type="ARBA" id="ARBA00023125"/>
    </source>
</evidence>
<dbReference type="PANTHER" id="PTHR30419">
    <property type="entry name" value="HTH-TYPE TRANSCRIPTIONAL REGULATOR YBHD"/>
    <property type="match status" value="1"/>
</dbReference>
<evidence type="ECO:0000313" key="7">
    <source>
        <dbReference type="Proteomes" id="UP001184150"/>
    </source>
</evidence>
<keyword evidence="3 6" id="KW-0238">DNA-binding</keyword>
<gene>
    <name evidence="6" type="ORF">J2792_003032</name>
</gene>
<dbReference type="GO" id="GO:0003677">
    <property type="term" value="F:DNA binding"/>
    <property type="evidence" value="ECO:0007669"/>
    <property type="project" value="UniProtKB-KW"/>
</dbReference>
<keyword evidence="2" id="KW-0805">Transcription regulation</keyword>
<evidence type="ECO:0000256" key="1">
    <source>
        <dbReference type="ARBA" id="ARBA00009437"/>
    </source>
</evidence>
<evidence type="ECO:0000256" key="2">
    <source>
        <dbReference type="ARBA" id="ARBA00023015"/>
    </source>
</evidence>
<feature type="domain" description="HTH lysR-type" evidence="5">
    <location>
        <begin position="17"/>
        <end position="74"/>
    </location>
</feature>
<dbReference type="CDD" id="cd05466">
    <property type="entry name" value="PBP2_LTTR_substrate"/>
    <property type="match status" value="1"/>
</dbReference>